<dbReference type="GO" id="GO:0009450">
    <property type="term" value="P:gamma-aminobutyric acid catabolic process"/>
    <property type="evidence" value="ECO:0007669"/>
    <property type="project" value="TreeGrafter"/>
</dbReference>
<dbReference type="InterPro" id="IPR050740">
    <property type="entry name" value="Aldehyde_DH_Superfamily"/>
</dbReference>
<dbReference type="GO" id="GO:0004777">
    <property type="term" value="F:succinate-semialdehyde dehydrogenase (NAD+) activity"/>
    <property type="evidence" value="ECO:0007669"/>
    <property type="project" value="TreeGrafter"/>
</dbReference>
<organism evidence="6">
    <name type="scientific">Streptomyces sp. R39</name>
    <dbReference type="NCBI Taxonomy" id="3238631"/>
    <lineage>
        <taxon>Bacteria</taxon>
        <taxon>Bacillati</taxon>
        <taxon>Actinomycetota</taxon>
        <taxon>Actinomycetes</taxon>
        <taxon>Kitasatosporales</taxon>
        <taxon>Streptomycetaceae</taxon>
        <taxon>Streptomyces</taxon>
    </lineage>
</organism>
<dbReference type="Gene3D" id="3.40.605.10">
    <property type="entry name" value="Aldehyde Dehydrogenase, Chain A, domain 1"/>
    <property type="match status" value="1"/>
</dbReference>
<gene>
    <name evidence="6" type="ORF">AB5J52_32870</name>
</gene>
<dbReference type="Gene3D" id="3.40.309.10">
    <property type="entry name" value="Aldehyde Dehydrogenase, Chain A, domain 2"/>
    <property type="match status" value="1"/>
</dbReference>
<comment type="similarity">
    <text evidence="1 4">Belongs to the aldehyde dehydrogenase family.</text>
</comment>
<dbReference type="InterPro" id="IPR016162">
    <property type="entry name" value="Ald_DH_N"/>
</dbReference>
<dbReference type="AlphaFoldDB" id="A0AB39R0T7"/>
<dbReference type="InterPro" id="IPR015590">
    <property type="entry name" value="Aldehyde_DH_dom"/>
</dbReference>
<dbReference type="SUPFAM" id="SSF53720">
    <property type="entry name" value="ALDH-like"/>
    <property type="match status" value="1"/>
</dbReference>
<evidence type="ECO:0000256" key="2">
    <source>
        <dbReference type="ARBA" id="ARBA00023002"/>
    </source>
</evidence>
<name>A0AB39R0T7_9ACTN</name>
<dbReference type="Pfam" id="PF00171">
    <property type="entry name" value="Aldedh"/>
    <property type="match status" value="1"/>
</dbReference>
<accession>A0AB39R0T7</accession>
<dbReference type="InterPro" id="IPR029510">
    <property type="entry name" value="Ald_DH_CS_GLU"/>
</dbReference>
<dbReference type="PANTHER" id="PTHR43353">
    <property type="entry name" value="SUCCINATE-SEMIALDEHYDE DEHYDROGENASE, MITOCHONDRIAL"/>
    <property type="match status" value="1"/>
</dbReference>
<evidence type="ECO:0000259" key="5">
    <source>
        <dbReference type="Pfam" id="PF00171"/>
    </source>
</evidence>
<protein>
    <submittedName>
        <fullName evidence="6">NAD-dependent succinate-semialdehyde dehydrogenase</fullName>
        <ecNumber evidence="6">1.2.1.-</ecNumber>
    </submittedName>
</protein>
<evidence type="ECO:0000313" key="6">
    <source>
        <dbReference type="EMBL" id="XDQ46669.1"/>
    </source>
</evidence>
<dbReference type="InterPro" id="IPR016163">
    <property type="entry name" value="Ald_DH_C"/>
</dbReference>
<dbReference type="CDD" id="cd07103">
    <property type="entry name" value="ALDH_F5_SSADH_GabD"/>
    <property type="match status" value="1"/>
</dbReference>
<dbReference type="FunFam" id="3.40.309.10:FF:000004">
    <property type="entry name" value="Succinate-semialdehyde dehydrogenase I"/>
    <property type="match status" value="1"/>
</dbReference>
<reference evidence="6" key="1">
    <citation type="submission" date="2024-07" db="EMBL/GenBank/DDBJ databases">
        <authorList>
            <person name="Yu S.T."/>
        </authorList>
    </citation>
    <scope>NUCLEOTIDE SEQUENCE</scope>
    <source>
        <strain evidence="6">R39</strain>
    </source>
</reference>
<dbReference type="FunFam" id="3.40.605.10:FF:000026">
    <property type="entry name" value="Aldehyde dehydrogenase, putative"/>
    <property type="match status" value="1"/>
</dbReference>
<feature type="active site" evidence="3">
    <location>
        <position position="259"/>
    </location>
</feature>
<feature type="domain" description="Aldehyde dehydrogenase" evidence="5">
    <location>
        <begin position="22"/>
        <end position="482"/>
    </location>
</feature>
<dbReference type="PANTHER" id="PTHR43353:SF5">
    <property type="entry name" value="SUCCINATE-SEMIALDEHYDE DEHYDROGENASE, MITOCHONDRIAL"/>
    <property type="match status" value="1"/>
</dbReference>
<dbReference type="RefSeq" id="WP_369225688.1">
    <property type="nucleotide sequence ID" value="NZ_CP163441.1"/>
</dbReference>
<dbReference type="PROSITE" id="PS00687">
    <property type="entry name" value="ALDEHYDE_DEHYDR_GLU"/>
    <property type="match status" value="1"/>
</dbReference>
<proteinExistence type="inferred from homology"/>
<dbReference type="EC" id="1.2.1.-" evidence="6"/>
<dbReference type="InterPro" id="IPR016161">
    <property type="entry name" value="Ald_DH/histidinol_DH"/>
</dbReference>
<dbReference type="FunFam" id="3.40.605.10:FF:000007">
    <property type="entry name" value="NAD/NADP-dependent betaine aldehyde dehydrogenase"/>
    <property type="match status" value="1"/>
</dbReference>
<evidence type="ECO:0000256" key="4">
    <source>
        <dbReference type="RuleBase" id="RU003345"/>
    </source>
</evidence>
<dbReference type="EMBL" id="CP163441">
    <property type="protein sequence ID" value="XDQ46669.1"/>
    <property type="molecule type" value="Genomic_DNA"/>
</dbReference>
<evidence type="ECO:0000256" key="1">
    <source>
        <dbReference type="ARBA" id="ARBA00009986"/>
    </source>
</evidence>
<evidence type="ECO:0000256" key="3">
    <source>
        <dbReference type="PROSITE-ProRule" id="PRU10007"/>
    </source>
</evidence>
<keyword evidence="2 4" id="KW-0560">Oxidoreductase</keyword>
<sequence>MTTPTYDVIGQLEKGVFIAGRWRPAAEGATFPVENPATGETLCEVSDAAPEDALAALDAASAAQSKWAEVPPRHRGEILRRAHDLLIERMEEFALLITLEMGKSLAESRAEVLYGANYLRWFGEEAVRIDGSWKVSEDGTARVLVTRQPVGPCLLITPWNAPLAMPARKIGPAVAAGCTMIVKPAAQTPLTTAALAGVLTAAGLPDGVLNIIPTTQAAAVTEPLLRDGRLRKLSFTGSTPVGRLLLSQAADTVLRTSMELGGNAPFVVCEDADIDTAVDGAMTAKLRNIGEACIAANRFHVHADVAEEFTRKLVERMGTIVVGAGTDPAVDLGPLIDDIQRRRVADLVDETIAAGARARAGALVPEGPGYFYPPTVLTDIPAEARITREEIFGPVAAIQTFTTEEEALRAANDTEFGLVSYLYTQDLNRALRMSEQLETGMVGLNRGYVSDPSAPFGGMKQSGVGREGGNTGIDEYLEQKYIAINMAPPLVRTPPGTQQAVENVR</sequence>